<dbReference type="GO" id="GO:0032259">
    <property type="term" value="P:methylation"/>
    <property type="evidence" value="ECO:0007669"/>
    <property type="project" value="UniProtKB-KW"/>
</dbReference>
<evidence type="ECO:0000256" key="5">
    <source>
        <dbReference type="ARBA" id="ARBA00022723"/>
    </source>
</evidence>
<proteinExistence type="inferred from homology"/>
<dbReference type="STRING" id="1195236.CTER_0874"/>
<dbReference type="SUPFAM" id="SSF51717">
    <property type="entry name" value="Dihydropteroate synthetase-like"/>
    <property type="match status" value="1"/>
</dbReference>
<dbReference type="PATRIC" id="fig|1195236.3.peg.1167"/>
<dbReference type="Pfam" id="PF02574">
    <property type="entry name" value="S-methyl_trans"/>
    <property type="match status" value="1"/>
</dbReference>
<dbReference type="GO" id="GO:0005829">
    <property type="term" value="C:cytosol"/>
    <property type="evidence" value="ECO:0007669"/>
    <property type="project" value="TreeGrafter"/>
</dbReference>
<evidence type="ECO:0000256" key="7">
    <source>
        <dbReference type="PROSITE-ProRule" id="PRU00333"/>
    </source>
</evidence>
<reference evidence="9 10" key="1">
    <citation type="journal article" date="2013" name="Genome Announc.">
        <title>Draft Genome Sequence of the Cellulolytic, Mesophilic, Anaerobic Bacterium Clostridium termitidis Strain CT1112 (DSM 5398).</title>
        <authorList>
            <person name="Lal S."/>
            <person name="Ramachandran U."/>
            <person name="Zhang X."/>
            <person name="Munir R."/>
            <person name="Sparling R."/>
            <person name="Levin D.B."/>
        </authorList>
    </citation>
    <scope>NUCLEOTIDE SEQUENCE [LARGE SCALE GENOMIC DNA]</scope>
    <source>
        <strain evidence="9 10">CT1112</strain>
    </source>
</reference>
<dbReference type="GO" id="GO:0046872">
    <property type="term" value="F:metal ion binding"/>
    <property type="evidence" value="ECO:0007669"/>
    <property type="project" value="UniProtKB-KW"/>
</dbReference>
<evidence type="ECO:0000256" key="1">
    <source>
        <dbReference type="ARBA" id="ARBA00010398"/>
    </source>
</evidence>
<keyword evidence="6" id="KW-0170">Cobalt</keyword>
<keyword evidence="5 7" id="KW-0479">Metal-binding</keyword>
<dbReference type="eggNOG" id="COG0646">
    <property type="taxonomic scope" value="Bacteria"/>
</dbReference>
<evidence type="ECO:0000256" key="3">
    <source>
        <dbReference type="ARBA" id="ARBA00022679"/>
    </source>
</evidence>
<dbReference type="GO" id="GO:0050667">
    <property type="term" value="P:homocysteine metabolic process"/>
    <property type="evidence" value="ECO:0007669"/>
    <property type="project" value="TreeGrafter"/>
</dbReference>
<dbReference type="Gene3D" id="3.20.20.20">
    <property type="entry name" value="Dihydropteroate synthase-like"/>
    <property type="match status" value="1"/>
</dbReference>
<evidence type="ECO:0000313" key="9">
    <source>
        <dbReference type="EMBL" id="EMS73276.1"/>
    </source>
</evidence>
<dbReference type="PROSITE" id="PS50970">
    <property type="entry name" value="HCY"/>
    <property type="match status" value="1"/>
</dbReference>
<comment type="caution">
    <text evidence="9">The sequence shown here is derived from an EMBL/GenBank/DDBJ whole genome shotgun (WGS) entry which is preliminary data.</text>
</comment>
<dbReference type="SUPFAM" id="SSF82282">
    <property type="entry name" value="Homocysteine S-methyltransferase"/>
    <property type="match status" value="1"/>
</dbReference>
<dbReference type="InterPro" id="IPR011005">
    <property type="entry name" value="Dihydropteroate_synth-like_sf"/>
</dbReference>
<feature type="domain" description="Hcy-binding" evidence="8">
    <location>
        <begin position="1"/>
        <end position="284"/>
    </location>
</feature>
<feature type="binding site" evidence="7">
    <location>
        <position position="269"/>
    </location>
    <ligand>
        <name>Zn(2+)</name>
        <dbReference type="ChEBI" id="CHEBI:29105"/>
    </ligand>
</feature>
<dbReference type="PANTHER" id="PTHR45833">
    <property type="entry name" value="METHIONINE SYNTHASE"/>
    <property type="match status" value="1"/>
</dbReference>
<dbReference type="Gene3D" id="3.20.20.330">
    <property type="entry name" value="Homocysteine-binding-like domain"/>
    <property type="match status" value="1"/>
</dbReference>
<comment type="similarity">
    <text evidence="1">Belongs to the vitamin-B12 dependent methionine synthase family.</text>
</comment>
<evidence type="ECO:0000313" key="10">
    <source>
        <dbReference type="Proteomes" id="UP000014155"/>
    </source>
</evidence>
<gene>
    <name evidence="9" type="ORF">CTER_0874</name>
</gene>
<evidence type="ECO:0000259" key="8">
    <source>
        <dbReference type="PROSITE" id="PS50970"/>
    </source>
</evidence>
<dbReference type="AlphaFoldDB" id="S0FSG8"/>
<dbReference type="InterPro" id="IPR050554">
    <property type="entry name" value="Met_Synthase/Corrinoid"/>
</dbReference>
<organism evidence="9 10">
    <name type="scientific">Ruminiclostridium cellobioparum subsp. termitidis CT1112</name>
    <dbReference type="NCBI Taxonomy" id="1195236"/>
    <lineage>
        <taxon>Bacteria</taxon>
        <taxon>Bacillati</taxon>
        <taxon>Bacillota</taxon>
        <taxon>Clostridia</taxon>
        <taxon>Eubacteriales</taxon>
        <taxon>Oscillospiraceae</taxon>
        <taxon>Ruminiclostridium</taxon>
    </lineage>
</organism>
<dbReference type="Proteomes" id="UP000014155">
    <property type="component" value="Unassembled WGS sequence"/>
</dbReference>
<keyword evidence="3 7" id="KW-0808">Transferase</keyword>
<dbReference type="GO" id="GO:0046653">
    <property type="term" value="P:tetrahydrofolate metabolic process"/>
    <property type="evidence" value="ECO:0007669"/>
    <property type="project" value="TreeGrafter"/>
</dbReference>
<keyword evidence="10" id="KW-1185">Reference proteome</keyword>
<evidence type="ECO:0000256" key="4">
    <source>
        <dbReference type="ARBA" id="ARBA00022691"/>
    </source>
</evidence>
<dbReference type="RefSeq" id="WP_004624189.1">
    <property type="nucleotide sequence ID" value="NZ_AORV01000021.1"/>
</dbReference>
<keyword evidence="2 7" id="KW-0489">Methyltransferase</keyword>
<accession>S0FSG8</accession>
<feature type="binding site" evidence="7">
    <location>
        <position position="205"/>
    </location>
    <ligand>
        <name>Zn(2+)</name>
        <dbReference type="ChEBI" id="CHEBI:29105"/>
    </ligand>
</feature>
<evidence type="ECO:0000256" key="6">
    <source>
        <dbReference type="ARBA" id="ARBA00023285"/>
    </source>
</evidence>
<keyword evidence="4" id="KW-0949">S-adenosyl-L-methionine</keyword>
<dbReference type="EC" id="2.1.1.13" evidence="9"/>
<dbReference type="EMBL" id="AORV01000021">
    <property type="protein sequence ID" value="EMS73276.1"/>
    <property type="molecule type" value="Genomic_DNA"/>
</dbReference>
<dbReference type="PANTHER" id="PTHR45833:SF1">
    <property type="entry name" value="METHIONINE SYNTHASE"/>
    <property type="match status" value="1"/>
</dbReference>
<comment type="cofactor">
    <cofactor evidence="7">
        <name>Zn(2+)</name>
        <dbReference type="ChEBI" id="CHEBI:29105"/>
    </cofactor>
</comment>
<dbReference type="InterPro" id="IPR003726">
    <property type="entry name" value="HCY_dom"/>
</dbReference>
<name>S0FSG8_RUMCE</name>
<sequence>MSLRDDLKQKVLVFDGSMGRMLFENGLGVGTCPEEWNLSHPEILRKIYKGYVDAGSDIIQTNTFQSHIIKLDEYGLKDKHYEINYQAAKLAKEVAGGKCYVAASIGPLGKLLEPFGDLTFEKAYDTFKAQIIAVADGGADIISLETFTDISELRIALLAAKENCSLPVICSVSYEQNGRTLMGTEPGICAAILHSMGADLIGTNCSFGPEYMIRIAESYGKTGLPFSVKPNAGLPEIVDGKQVFKETPEGFAEFVPEFLRNGARLLGGCCGTTPRYIAEIAKLVRETDDENKEITGIRPDVDYITSASQKISFAAIGAAGLGRLDVNADATLRDSLKDGDIDAVTDAAMDLLDEDSDIIIVDADLENSEDSLLLAKVVKEAQTYLKQPFILKSNNIKVLDAALRVYKGRAGYISHAPEAAGMFEKYGAVDCGGFLINEK</sequence>
<protein>
    <submittedName>
        <fullName evidence="9">Homocysteine S-methyltransferase</fullName>
        <ecNumber evidence="9">2.1.1.13</ecNumber>
    </submittedName>
</protein>
<dbReference type="InterPro" id="IPR036589">
    <property type="entry name" value="HCY_dom_sf"/>
</dbReference>
<keyword evidence="7" id="KW-0862">Zinc</keyword>
<dbReference type="GO" id="GO:0008705">
    <property type="term" value="F:methionine synthase activity"/>
    <property type="evidence" value="ECO:0007669"/>
    <property type="project" value="UniProtKB-EC"/>
</dbReference>
<feature type="binding site" evidence="7">
    <location>
        <position position="270"/>
    </location>
    <ligand>
        <name>Zn(2+)</name>
        <dbReference type="ChEBI" id="CHEBI:29105"/>
    </ligand>
</feature>
<evidence type="ECO:0000256" key="2">
    <source>
        <dbReference type="ARBA" id="ARBA00022603"/>
    </source>
</evidence>